<dbReference type="CDD" id="cd11056">
    <property type="entry name" value="CYP6-like"/>
    <property type="match status" value="1"/>
</dbReference>
<comment type="function">
    <text evidence="2">May be involved in the metabolism of insect hormones and in the breakdown of synthetic insecticides.</text>
</comment>
<dbReference type="PRINTS" id="PR00463">
    <property type="entry name" value="EP450I"/>
</dbReference>
<evidence type="ECO:0000256" key="14">
    <source>
        <dbReference type="PIRSR" id="PIRSR602401-1"/>
    </source>
</evidence>
<keyword evidence="12 15" id="KW-0503">Monooxygenase</keyword>
<accession>A0A6F8GZF8</accession>
<protein>
    <submittedName>
        <fullName evidence="16">CYP450</fullName>
    </submittedName>
</protein>
<dbReference type="EMBL" id="KY852391">
    <property type="protein sequence ID" value="AVL92829.1"/>
    <property type="molecule type" value="mRNA"/>
</dbReference>
<sequence length="549" mass="62048">MGHHHTIRLFQDNSRSLPHVLVCLSPTCSASAALGSAMALDWWTTGWLVLVALGLLWRYLSWGYGFWRRLGVPHPAPSVPFGNVADVMLARRHFSEVADDIYRQMEGQPFYGFYRVRQPVLMLRDPELVRTIMIRDFASFHDNFFHVNEELDPILARNPFFMKGEPWRKLRSQLSPSFTASRLKPMFLLMKEVCDDLVKVLQKEGARGELEARELCMRYTTDVVSSCAMGIRGGALDDSRSDMLAELRKILDPSTSSAVAITLSNMFPFLGGLFSVRIVPVEVHNFLYDVVSRTVAKRQHEGIYRNDYLQMLVDLKTKGYLDGSGQELASKTFFTDLDITAQVMTFIADGIHTSSTGMSYLLYELARHPDVQQRLRRELQEALHKHGGQLTYDVINDATYLDMVITEALRLHTPFSPMEKLCTAPYNLATPSGKTVTIPPGTVVILPTSSIHTDPQYYPNPRAFDPERFSPDNKDRTAKMAFLAFGAGPRSCIGQRFALSQLKMGVATIVLHSELRPSARTPKAIRVNPKGLLRLCRDGLWLNFQPLHH</sequence>
<evidence type="ECO:0000256" key="3">
    <source>
        <dbReference type="ARBA" id="ARBA00004174"/>
    </source>
</evidence>
<evidence type="ECO:0000256" key="9">
    <source>
        <dbReference type="ARBA" id="ARBA00022848"/>
    </source>
</evidence>
<dbReference type="InterPro" id="IPR050476">
    <property type="entry name" value="Insect_CytP450_Detox"/>
</dbReference>
<dbReference type="InterPro" id="IPR001128">
    <property type="entry name" value="Cyt_P450"/>
</dbReference>
<evidence type="ECO:0000256" key="10">
    <source>
        <dbReference type="ARBA" id="ARBA00023002"/>
    </source>
</evidence>
<keyword evidence="8" id="KW-0256">Endoplasmic reticulum</keyword>
<evidence type="ECO:0000256" key="6">
    <source>
        <dbReference type="ARBA" id="ARBA00022617"/>
    </source>
</evidence>
<dbReference type="GO" id="GO:0016705">
    <property type="term" value="F:oxidoreductase activity, acting on paired donors, with incorporation or reduction of molecular oxygen"/>
    <property type="evidence" value="ECO:0007669"/>
    <property type="project" value="InterPro"/>
</dbReference>
<dbReference type="PROSITE" id="PS00086">
    <property type="entry name" value="CYTOCHROME_P450"/>
    <property type="match status" value="1"/>
</dbReference>
<evidence type="ECO:0000256" key="12">
    <source>
        <dbReference type="ARBA" id="ARBA00023033"/>
    </source>
</evidence>
<reference evidence="16" key="1">
    <citation type="submission" date="2017-03" db="EMBL/GenBank/DDBJ databases">
        <authorList>
            <person name="Zhang X.Y."/>
            <person name="Li Y.H."/>
            <person name="Kang X.L."/>
            <person name="Wu H.H."/>
            <person name="Yu R.R."/>
            <person name="Guo Y.Q."/>
            <person name="Wang J.X."/>
            <person name="Zhang J.Z."/>
            <person name="Ma E.B."/>
        </authorList>
    </citation>
    <scope>NUCLEOTIDE SEQUENCE</scope>
    <source>
        <strain evidence="16">Locust strain-B3</strain>
    </source>
</reference>
<dbReference type="AlphaFoldDB" id="A0A6F8GZF8"/>
<dbReference type="GO" id="GO:0005506">
    <property type="term" value="F:iron ion binding"/>
    <property type="evidence" value="ECO:0007669"/>
    <property type="project" value="InterPro"/>
</dbReference>
<keyword evidence="7 14" id="KW-0479">Metal-binding</keyword>
<dbReference type="GO" id="GO:0004497">
    <property type="term" value="F:monooxygenase activity"/>
    <property type="evidence" value="ECO:0007669"/>
    <property type="project" value="UniProtKB-KW"/>
</dbReference>
<evidence type="ECO:0000256" key="15">
    <source>
        <dbReference type="RuleBase" id="RU000461"/>
    </source>
</evidence>
<evidence type="ECO:0000256" key="11">
    <source>
        <dbReference type="ARBA" id="ARBA00023004"/>
    </source>
</evidence>
<keyword evidence="6 14" id="KW-0349">Heme</keyword>
<dbReference type="PANTHER" id="PTHR24292">
    <property type="entry name" value="CYTOCHROME P450"/>
    <property type="match status" value="1"/>
</dbReference>
<organism evidence="16">
    <name type="scientific">Locusta migratoria</name>
    <name type="common">Migratory locust</name>
    <dbReference type="NCBI Taxonomy" id="7004"/>
    <lineage>
        <taxon>Eukaryota</taxon>
        <taxon>Metazoa</taxon>
        <taxon>Ecdysozoa</taxon>
        <taxon>Arthropoda</taxon>
        <taxon>Hexapoda</taxon>
        <taxon>Insecta</taxon>
        <taxon>Pterygota</taxon>
        <taxon>Neoptera</taxon>
        <taxon>Polyneoptera</taxon>
        <taxon>Orthoptera</taxon>
        <taxon>Caelifera</taxon>
        <taxon>Acrididea</taxon>
        <taxon>Acridomorpha</taxon>
        <taxon>Acridoidea</taxon>
        <taxon>Acrididae</taxon>
        <taxon>Oedipodinae</taxon>
        <taxon>Locusta</taxon>
    </lineage>
</organism>
<keyword evidence="13" id="KW-0472">Membrane</keyword>
<keyword evidence="11 14" id="KW-0408">Iron</keyword>
<dbReference type="SUPFAM" id="SSF48264">
    <property type="entry name" value="Cytochrome P450"/>
    <property type="match status" value="1"/>
</dbReference>
<dbReference type="FunFam" id="1.10.630.10:FF:000042">
    <property type="entry name" value="Cytochrome P450"/>
    <property type="match status" value="1"/>
</dbReference>
<evidence type="ECO:0000256" key="2">
    <source>
        <dbReference type="ARBA" id="ARBA00003690"/>
    </source>
</evidence>
<comment type="subcellular location">
    <subcellularLocation>
        <location evidence="4">Endoplasmic reticulum membrane</location>
        <topology evidence="4">Peripheral membrane protein</topology>
    </subcellularLocation>
    <subcellularLocation>
        <location evidence="3">Microsome membrane</location>
        <topology evidence="3">Peripheral membrane protein</topology>
    </subcellularLocation>
</comment>
<feature type="binding site" description="axial binding residue" evidence="14">
    <location>
        <position position="492"/>
    </location>
    <ligand>
        <name>heme</name>
        <dbReference type="ChEBI" id="CHEBI:30413"/>
    </ligand>
    <ligandPart>
        <name>Fe</name>
        <dbReference type="ChEBI" id="CHEBI:18248"/>
    </ligandPart>
</feature>
<evidence type="ECO:0000256" key="13">
    <source>
        <dbReference type="ARBA" id="ARBA00023136"/>
    </source>
</evidence>
<evidence type="ECO:0000256" key="5">
    <source>
        <dbReference type="ARBA" id="ARBA00010617"/>
    </source>
</evidence>
<dbReference type="Gene3D" id="1.10.630.10">
    <property type="entry name" value="Cytochrome P450"/>
    <property type="match status" value="1"/>
</dbReference>
<keyword evidence="10 15" id="KW-0560">Oxidoreductase</keyword>
<reference evidence="16" key="2">
    <citation type="journal article" date="2020" name="Int. J. Biol. Macromol.">
        <title>Transcriptome analysis of antennal cytochrome P450s and their transcriptional responses to plant and locust volatiles in Locusta migratoria.</title>
        <authorList>
            <person name="Wu H."/>
            <person name="Liu Y."/>
            <person name="Shi X."/>
            <person name="Zhang X."/>
            <person name="Ye C."/>
            <person name="Zhu K.Y."/>
            <person name="Zhu F."/>
            <person name="Zhang J."/>
            <person name="Ma E."/>
        </authorList>
    </citation>
    <scope>NUCLEOTIDE SEQUENCE</scope>
    <source>
        <strain evidence="16">Locust strain-B3</strain>
    </source>
</reference>
<dbReference type="Pfam" id="PF00067">
    <property type="entry name" value="p450"/>
    <property type="match status" value="1"/>
</dbReference>
<evidence type="ECO:0000256" key="1">
    <source>
        <dbReference type="ARBA" id="ARBA00001971"/>
    </source>
</evidence>
<evidence type="ECO:0000256" key="4">
    <source>
        <dbReference type="ARBA" id="ARBA00004406"/>
    </source>
</evidence>
<evidence type="ECO:0000256" key="7">
    <source>
        <dbReference type="ARBA" id="ARBA00022723"/>
    </source>
</evidence>
<dbReference type="GO" id="GO:0020037">
    <property type="term" value="F:heme binding"/>
    <property type="evidence" value="ECO:0007669"/>
    <property type="project" value="InterPro"/>
</dbReference>
<dbReference type="PRINTS" id="PR00385">
    <property type="entry name" value="P450"/>
</dbReference>
<dbReference type="InterPro" id="IPR036396">
    <property type="entry name" value="Cyt_P450_sf"/>
</dbReference>
<evidence type="ECO:0000256" key="8">
    <source>
        <dbReference type="ARBA" id="ARBA00022824"/>
    </source>
</evidence>
<name>A0A6F8GZF8_LOCMI</name>
<evidence type="ECO:0000313" key="16">
    <source>
        <dbReference type="EMBL" id="AVL92829.1"/>
    </source>
</evidence>
<dbReference type="PANTHER" id="PTHR24292:SF84">
    <property type="entry name" value="CYTOCHROME P450 28A5-RELATED"/>
    <property type="match status" value="1"/>
</dbReference>
<proteinExistence type="evidence at transcript level"/>
<dbReference type="InterPro" id="IPR002401">
    <property type="entry name" value="Cyt_P450_E_grp-I"/>
</dbReference>
<comment type="cofactor">
    <cofactor evidence="1 14">
        <name>heme</name>
        <dbReference type="ChEBI" id="CHEBI:30413"/>
    </cofactor>
</comment>
<keyword evidence="9" id="KW-0492">Microsome</keyword>
<dbReference type="InterPro" id="IPR017972">
    <property type="entry name" value="Cyt_P450_CS"/>
</dbReference>
<comment type="similarity">
    <text evidence="5 15">Belongs to the cytochrome P450 family.</text>
</comment>
<dbReference type="GO" id="GO:0005789">
    <property type="term" value="C:endoplasmic reticulum membrane"/>
    <property type="evidence" value="ECO:0007669"/>
    <property type="project" value="UniProtKB-SubCell"/>
</dbReference>